<accession>A0A1X7DZI6</accession>
<proteinExistence type="predicted"/>
<organism evidence="1 2">
    <name type="scientific">Trinickia caryophylli</name>
    <name type="common">Paraburkholderia caryophylli</name>
    <dbReference type="NCBI Taxonomy" id="28094"/>
    <lineage>
        <taxon>Bacteria</taxon>
        <taxon>Pseudomonadati</taxon>
        <taxon>Pseudomonadota</taxon>
        <taxon>Betaproteobacteria</taxon>
        <taxon>Burkholderiales</taxon>
        <taxon>Burkholderiaceae</taxon>
        <taxon>Trinickia</taxon>
    </lineage>
</organism>
<dbReference type="Proteomes" id="UP000192911">
    <property type="component" value="Unassembled WGS sequence"/>
</dbReference>
<protein>
    <submittedName>
        <fullName evidence="1">Uncharacterized protein</fullName>
    </submittedName>
</protein>
<gene>
    <name evidence="1" type="ORF">SAMN06295900_104278</name>
</gene>
<evidence type="ECO:0000313" key="1">
    <source>
        <dbReference type="EMBL" id="SMF24415.1"/>
    </source>
</evidence>
<dbReference type="AlphaFoldDB" id="A0A1X7DZI6"/>
<keyword evidence="2" id="KW-1185">Reference proteome</keyword>
<dbReference type="EMBL" id="FXAH01000004">
    <property type="protein sequence ID" value="SMF24415.1"/>
    <property type="molecule type" value="Genomic_DNA"/>
</dbReference>
<name>A0A1X7DZI6_TRICW</name>
<dbReference type="RefSeq" id="WP_085227007.1">
    <property type="nucleotide sequence ID" value="NZ_BSQD01000005.1"/>
</dbReference>
<evidence type="ECO:0000313" key="2">
    <source>
        <dbReference type="Proteomes" id="UP000192911"/>
    </source>
</evidence>
<sequence>MQPYTAERKAWRALEVRCAARLAPGRTMLARAARGVSEAAAALAHARLALAAAEREAAGAAAARRSTLGNGHTLRGADFDRLRDQASACSRRLDALRLALTLAQTRYDDAHTLSAQARRSYAALARKREKYRLVDDLLRGRLDDNAN</sequence>
<dbReference type="GeneID" id="95551510"/>
<reference evidence="2" key="1">
    <citation type="submission" date="2017-04" db="EMBL/GenBank/DDBJ databases">
        <authorList>
            <person name="Varghese N."/>
            <person name="Submissions S."/>
        </authorList>
    </citation>
    <scope>NUCLEOTIDE SEQUENCE [LARGE SCALE GENOMIC DNA]</scope>
    <source>
        <strain evidence="2">Ballard 720</strain>
    </source>
</reference>
<dbReference type="STRING" id="28094.SAMN06295900_104278"/>